<dbReference type="Gene3D" id="1.10.1790.10">
    <property type="entry name" value="PRD domain"/>
    <property type="match status" value="2"/>
</dbReference>
<dbReference type="PANTHER" id="PTHR30185:SF15">
    <property type="entry name" value="CRYPTIC BETA-GLUCOSIDE BGL OPERON ANTITERMINATOR"/>
    <property type="match status" value="1"/>
</dbReference>
<feature type="domain" description="PRD" evidence="2">
    <location>
        <begin position="172"/>
        <end position="287"/>
    </location>
</feature>
<dbReference type="RefSeq" id="WP_046325501.1">
    <property type="nucleotide sequence ID" value="NZ_JBHTMT010000004.1"/>
</dbReference>
<dbReference type="InterPro" id="IPR011608">
    <property type="entry name" value="PRD"/>
</dbReference>
<gene>
    <name evidence="3" type="ORF">JF74_15720</name>
</gene>
<accession>A0A0F4LBP0</accession>
<proteinExistence type="predicted"/>
<dbReference type="EMBL" id="JXLI01000013">
    <property type="protein sequence ID" value="KJY55723.1"/>
    <property type="molecule type" value="Genomic_DNA"/>
</dbReference>
<evidence type="ECO:0000313" key="3">
    <source>
        <dbReference type="EMBL" id="KJY55723.1"/>
    </source>
</evidence>
<dbReference type="Gene3D" id="2.30.24.10">
    <property type="entry name" value="CAT RNA-binding domain"/>
    <property type="match status" value="1"/>
</dbReference>
<keyword evidence="1" id="KW-0677">Repeat</keyword>
<feature type="domain" description="PRD" evidence="2">
    <location>
        <begin position="65"/>
        <end position="169"/>
    </location>
</feature>
<dbReference type="InterPro" id="IPR050661">
    <property type="entry name" value="BglG_antiterminators"/>
</dbReference>
<organism evidence="3 4">
    <name type="scientific">Lactobacillus melliventris</name>
    <dbReference type="NCBI Taxonomy" id="1218507"/>
    <lineage>
        <taxon>Bacteria</taxon>
        <taxon>Bacillati</taxon>
        <taxon>Bacillota</taxon>
        <taxon>Bacilli</taxon>
        <taxon>Lactobacillales</taxon>
        <taxon>Lactobacillaceae</taxon>
        <taxon>Lactobacillus</taxon>
    </lineage>
</organism>
<comment type="caution">
    <text evidence="3">The sequence shown here is derived from an EMBL/GenBank/DDBJ whole genome shotgun (WGS) entry which is preliminary data.</text>
</comment>
<dbReference type="OrthoDB" id="9813552at2"/>
<dbReference type="HOGENOM" id="CLU_078802_0_0_9"/>
<dbReference type="SMART" id="SM01061">
    <property type="entry name" value="CAT_RBD"/>
    <property type="match status" value="1"/>
</dbReference>
<evidence type="ECO:0000313" key="4">
    <source>
        <dbReference type="Proteomes" id="UP000033531"/>
    </source>
</evidence>
<evidence type="ECO:0000256" key="1">
    <source>
        <dbReference type="ARBA" id="ARBA00022737"/>
    </source>
</evidence>
<reference evidence="3 4" key="1">
    <citation type="submission" date="2015-01" db="EMBL/GenBank/DDBJ databases">
        <title>Comparative genomics of the lactic acid bacteria isolated from the honey bee gut.</title>
        <authorList>
            <person name="Ellegaard K.M."/>
            <person name="Tamarit D."/>
            <person name="Javelind E."/>
            <person name="Olofsson T."/>
            <person name="Andersson S.G."/>
            <person name="Vasquez A."/>
        </authorList>
    </citation>
    <scope>NUCLEOTIDE SEQUENCE [LARGE SCALE GENOMIC DNA]</scope>
    <source>
        <strain evidence="3 4">Hma8</strain>
    </source>
</reference>
<protein>
    <submittedName>
        <fullName evidence="3">PRD domain protein</fullName>
    </submittedName>
</protein>
<dbReference type="GO" id="GO:0006355">
    <property type="term" value="P:regulation of DNA-templated transcription"/>
    <property type="evidence" value="ECO:0007669"/>
    <property type="project" value="InterPro"/>
</dbReference>
<evidence type="ECO:0000259" key="2">
    <source>
        <dbReference type="PROSITE" id="PS51372"/>
    </source>
</evidence>
<dbReference type="InterPro" id="IPR036650">
    <property type="entry name" value="CAT_RNA-bd_dom_sf"/>
</dbReference>
<dbReference type="PANTHER" id="PTHR30185">
    <property type="entry name" value="CRYPTIC BETA-GLUCOSIDE BGL OPERON ANTITERMINATOR"/>
    <property type="match status" value="1"/>
</dbReference>
<dbReference type="AlphaFoldDB" id="A0A0F4LBP0"/>
<dbReference type="Proteomes" id="UP000033531">
    <property type="component" value="Unassembled WGS sequence"/>
</dbReference>
<dbReference type="PROSITE" id="PS51372">
    <property type="entry name" value="PRD_2"/>
    <property type="match status" value="2"/>
</dbReference>
<dbReference type="InterPro" id="IPR036634">
    <property type="entry name" value="PRD_sf"/>
</dbReference>
<dbReference type="SUPFAM" id="SSF50151">
    <property type="entry name" value="SacY-like RNA-binding domain"/>
    <property type="match status" value="1"/>
</dbReference>
<sequence length="287" mass="33405">MRLKKIFNNNTILVDVGKGQEAIVFGKGVGFEQGKNRLVDTKKIQKIFYLDNKKDKESFNYLFHNIPADIIAAVFAVIENARINYHFQVYDSIYLTLSEHVNGAYKLLLAGKYRENEIPDLSERYPKEYQIANEALGIINHKLGVEFPPSEVKSIALHFINSKIPTGIAKHEGKSKYIFNTSKLINVVLNVLDNNNIYQNGKNRDSFRRFLIHLQYLAKRIWRPPEKNESIDKKIERDMIKAYPRSYKITQEIFQALNAEFNFQPSDAERVYFIIHIHQILGPKEKE</sequence>
<dbReference type="Pfam" id="PF00874">
    <property type="entry name" value="PRD"/>
    <property type="match status" value="2"/>
</dbReference>
<name>A0A0F4LBP0_9LACO</name>
<dbReference type="GO" id="GO:0003723">
    <property type="term" value="F:RNA binding"/>
    <property type="evidence" value="ECO:0007669"/>
    <property type="project" value="InterPro"/>
</dbReference>
<dbReference type="STRING" id="1218507.JF74_15720"/>
<dbReference type="InterPro" id="IPR004341">
    <property type="entry name" value="CAT_RNA-bd_dom"/>
</dbReference>
<dbReference type="PATRIC" id="fig|1218507.3.peg.1765"/>
<dbReference type="Pfam" id="PF03123">
    <property type="entry name" value="CAT_RBD"/>
    <property type="match status" value="1"/>
</dbReference>
<dbReference type="SUPFAM" id="SSF63520">
    <property type="entry name" value="PTS-regulatory domain, PRD"/>
    <property type="match status" value="2"/>
</dbReference>